<organism evidence="1 2">
    <name type="scientific">Acacia crassicarpa</name>
    <name type="common">northern wattle</name>
    <dbReference type="NCBI Taxonomy" id="499986"/>
    <lineage>
        <taxon>Eukaryota</taxon>
        <taxon>Viridiplantae</taxon>
        <taxon>Streptophyta</taxon>
        <taxon>Embryophyta</taxon>
        <taxon>Tracheophyta</taxon>
        <taxon>Spermatophyta</taxon>
        <taxon>Magnoliopsida</taxon>
        <taxon>eudicotyledons</taxon>
        <taxon>Gunneridae</taxon>
        <taxon>Pentapetalae</taxon>
        <taxon>rosids</taxon>
        <taxon>fabids</taxon>
        <taxon>Fabales</taxon>
        <taxon>Fabaceae</taxon>
        <taxon>Caesalpinioideae</taxon>
        <taxon>mimosoid clade</taxon>
        <taxon>Acacieae</taxon>
        <taxon>Acacia</taxon>
    </lineage>
</organism>
<evidence type="ECO:0000313" key="1">
    <source>
        <dbReference type="EMBL" id="KAK4253979.1"/>
    </source>
</evidence>
<name>A0AAE1IR52_9FABA</name>
<gene>
    <name evidence="1" type="ORF">QN277_009418</name>
</gene>
<dbReference type="Proteomes" id="UP001293593">
    <property type="component" value="Unassembled WGS sequence"/>
</dbReference>
<comment type="caution">
    <text evidence="1">The sequence shown here is derived from an EMBL/GenBank/DDBJ whole genome shotgun (WGS) entry which is preliminary data.</text>
</comment>
<protein>
    <submittedName>
        <fullName evidence="1">Uncharacterized protein</fullName>
    </submittedName>
</protein>
<sequence length="77" mass="8855">MGHIYSNFRSLIYQIVQHHGFVAVTFRVFSLSQELYSEADNRSPTIRGLSFCHQDNKPLACFSCPHQKVAEKKAKKL</sequence>
<proteinExistence type="predicted"/>
<keyword evidence="2" id="KW-1185">Reference proteome</keyword>
<accession>A0AAE1IR52</accession>
<reference evidence="1" key="1">
    <citation type="submission" date="2023-10" db="EMBL/GenBank/DDBJ databases">
        <title>Chromosome-level genome of the transformable northern wattle, Acacia crassicarpa.</title>
        <authorList>
            <person name="Massaro I."/>
            <person name="Sinha N.R."/>
            <person name="Poethig S."/>
            <person name="Leichty A.R."/>
        </authorList>
    </citation>
    <scope>NUCLEOTIDE SEQUENCE</scope>
    <source>
        <strain evidence="1">Acra3RX</strain>
        <tissue evidence="1">Leaf</tissue>
    </source>
</reference>
<dbReference type="EMBL" id="JAWXYG010000014">
    <property type="protein sequence ID" value="KAK4253979.1"/>
    <property type="molecule type" value="Genomic_DNA"/>
</dbReference>
<dbReference type="AlphaFoldDB" id="A0AAE1IR52"/>
<evidence type="ECO:0000313" key="2">
    <source>
        <dbReference type="Proteomes" id="UP001293593"/>
    </source>
</evidence>